<dbReference type="STRING" id="548476.cauri_2016"/>
<dbReference type="EMBL" id="CP001601">
    <property type="protein sequence ID" value="ACP33609.1"/>
    <property type="molecule type" value="Genomic_DNA"/>
</dbReference>
<dbReference type="KEGG" id="car:cauri_2016"/>
<evidence type="ECO:0000313" key="1">
    <source>
        <dbReference type="EMBL" id="ACP33609.1"/>
    </source>
</evidence>
<dbReference type="Proteomes" id="UP000002077">
    <property type="component" value="Chromosome"/>
</dbReference>
<dbReference type="AlphaFoldDB" id="C3PIF5"/>
<organism evidence="1 2">
    <name type="scientific">Corynebacterium aurimucosum (strain ATCC 700975 / DSM 44827 / CIP 107346 / CN-1)</name>
    <name type="common">Corynebacterium nigricans</name>
    <dbReference type="NCBI Taxonomy" id="548476"/>
    <lineage>
        <taxon>Bacteria</taxon>
        <taxon>Bacillati</taxon>
        <taxon>Actinomycetota</taxon>
        <taxon>Actinomycetes</taxon>
        <taxon>Mycobacteriales</taxon>
        <taxon>Corynebacteriaceae</taxon>
        <taxon>Corynebacterium</taxon>
    </lineage>
</organism>
<dbReference type="GeneID" id="31924662"/>
<dbReference type="HOGENOM" id="CLU_1183409_0_0_11"/>
<sequence length="234" mass="26638">MANPFSCIANDTARYFTHQGISCMTQLGPFTINGYIELPENHPWLDFPDTLEVHPDIEVHGGITYHEGRVIGFDTNHLGDGQHPDAPNAYPSHFTGHTWTWEEVEAETRRLAEQAKDTHTMTQPTRQEIITAHEALETLTDTCIHSSEQAEELQELVLRALPPKPQPTMAEEEWDDDKHYLAEAEHVSWGKMVMIYHDRFGSIRCAVKGEVYIAAREDLTPTGKRYTLTEVQDD</sequence>
<reference evidence="1 2" key="1">
    <citation type="journal article" date="2010" name="BMC Genomics">
        <title>Complete genome sequence and lifestyle of black-pigmented Corynebacterium aurimucosum ATCC 700975 (formerly C. nigricans CN-1) isolated from a vaginal swab of a woman with spontaneous abortion.</title>
        <authorList>
            <person name="Trost E."/>
            <person name="Gotker S."/>
            <person name="Schneider J."/>
            <person name="Schneiker-Bekel S."/>
            <person name="Szczepanowski R."/>
            <person name="Tilker A."/>
            <person name="Viehoever P."/>
            <person name="Arnold W."/>
            <person name="Bekel T."/>
            <person name="Blom J."/>
            <person name="Gartemann K.H."/>
            <person name="Linke B."/>
            <person name="Goesmann A."/>
            <person name="Puhler A."/>
            <person name="Shukla S.K."/>
            <person name="Tauch A."/>
        </authorList>
    </citation>
    <scope>NUCLEOTIDE SEQUENCE [LARGE SCALE GENOMIC DNA]</scope>
    <source>
        <strain evidence="2">ATCC 700975 / DSM 44827 / CIP 107346 / CN-1</strain>
    </source>
</reference>
<gene>
    <name evidence="1" type="ordered locus">cauri_2016</name>
</gene>
<dbReference type="eggNOG" id="ENOG5031PUP">
    <property type="taxonomic scope" value="Bacteria"/>
</dbReference>
<accession>C3PIF5</accession>
<protein>
    <submittedName>
        <fullName evidence="1">Uncharacterized protein</fullName>
    </submittedName>
</protein>
<dbReference type="RefSeq" id="WP_012715249.1">
    <property type="nucleotide sequence ID" value="NC_012590.1"/>
</dbReference>
<proteinExistence type="predicted"/>
<keyword evidence="2" id="KW-1185">Reference proteome</keyword>
<evidence type="ECO:0000313" key="2">
    <source>
        <dbReference type="Proteomes" id="UP000002077"/>
    </source>
</evidence>
<name>C3PIF5_CORA7</name>